<evidence type="ECO:0000256" key="6">
    <source>
        <dbReference type="ARBA" id="ARBA00035137"/>
    </source>
</evidence>
<evidence type="ECO:0000256" key="3">
    <source>
        <dbReference type="ARBA" id="ARBA00022980"/>
    </source>
</evidence>
<dbReference type="GO" id="GO:0003735">
    <property type="term" value="F:structural constituent of ribosome"/>
    <property type="evidence" value="ECO:0007669"/>
    <property type="project" value="InterPro"/>
</dbReference>
<proteinExistence type="inferred from homology"/>
<dbReference type="CDD" id="cd23701">
    <property type="entry name" value="At1g26750"/>
    <property type="match status" value="1"/>
</dbReference>
<organism evidence="8 9">
    <name type="scientific">Pneumocystis jirovecii (strain RU7)</name>
    <name type="common">Human pneumocystis pneumonia agent</name>
    <dbReference type="NCBI Taxonomy" id="1408657"/>
    <lineage>
        <taxon>Eukaryota</taxon>
        <taxon>Fungi</taxon>
        <taxon>Dikarya</taxon>
        <taxon>Ascomycota</taxon>
        <taxon>Taphrinomycotina</taxon>
        <taxon>Pneumocystomycetes</taxon>
        <taxon>Pneumocystaceae</taxon>
        <taxon>Pneumocystis</taxon>
    </lineage>
</organism>
<evidence type="ECO:0000256" key="5">
    <source>
        <dbReference type="ARBA" id="ARBA00023274"/>
    </source>
</evidence>
<dbReference type="EMBL" id="LFWA01000001">
    <property type="protein sequence ID" value="KTW32692.1"/>
    <property type="molecule type" value="Genomic_DNA"/>
</dbReference>
<name>A0A0W4ZWE2_PNEJ7</name>
<comment type="caution">
    <text evidence="8">The sequence shown here is derived from an EMBL/GenBank/DDBJ whole genome shotgun (WGS) entry which is preliminary data.</text>
</comment>
<evidence type="ECO:0000256" key="4">
    <source>
        <dbReference type="ARBA" id="ARBA00023128"/>
    </source>
</evidence>
<evidence type="ECO:0000256" key="1">
    <source>
        <dbReference type="ARBA" id="ARBA00004173"/>
    </source>
</evidence>
<dbReference type="GO" id="GO:0005763">
    <property type="term" value="C:mitochondrial small ribosomal subunit"/>
    <property type="evidence" value="ECO:0007669"/>
    <property type="project" value="InterPro"/>
</dbReference>
<evidence type="ECO:0000313" key="9">
    <source>
        <dbReference type="Proteomes" id="UP000053447"/>
    </source>
</evidence>
<reference evidence="9" key="1">
    <citation type="journal article" date="2016" name="Nat. Commun.">
        <title>Genome analysis of three Pneumocystis species reveals adaptation mechanisms to life exclusively in mammalian hosts.</title>
        <authorList>
            <person name="Ma L."/>
            <person name="Chen Z."/>
            <person name="Huang D.W."/>
            <person name="Kutty G."/>
            <person name="Ishihara M."/>
            <person name="Wang H."/>
            <person name="Abouelleil A."/>
            <person name="Bishop L."/>
            <person name="Davey E."/>
            <person name="Deng R."/>
            <person name="Deng X."/>
            <person name="Fan L."/>
            <person name="Fantoni G."/>
            <person name="Fitzgerald M."/>
            <person name="Gogineni E."/>
            <person name="Goldberg J.M."/>
            <person name="Handley G."/>
            <person name="Hu X."/>
            <person name="Huber C."/>
            <person name="Jiao X."/>
            <person name="Jones K."/>
            <person name="Levin J.Z."/>
            <person name="Liu Y."/>
            <person name="Macdonald P."/>
            <person name="Melnikov A."/>
            <person name="Raley C."/>
            <person name="Sassi M."/>
            <person name="Sherman B.T."/>
            <person name="Song X."/>
            <person name="Sykes S."/>
            <person name="Tran B."/>
            <person name="Walsh L."/>
            <person name="Xia Y."/>
            <person name="Yang J."/>
            <person name="Young S."/>
            <person name="Zeng Q."/>
            <person name="Zheng X."/>
            <person name="Stephens R."/>
            <person name="Nusbaum C."/>
            <person name="Birren B.W."/>
            <person name="Azadi P."/>
            <person name="Lempicki R.A."/>
            <person name="Cuomo C.A."/>
            <person name="Kovacs J.A."/>
        </authorList>
    </citation>
    <scope>NUCLEOTIDE SEQUENCE [LARGE SCALE GENOMIC DNA]</scope>
    <source>
        <strain evidence="9">RU7</strain>
    </source>
</reference>
<dbReference type="eggNOG" id="ENOG502RZQQ">
    <property type="taxonomic scope" value="Eukaryota"/>
</dbReference>
<keyword evidence="4" id="KW-0496">Mitochondrion</keyword>
<keyword evidence="3" id="KW-0689">Ribosomal protein</keyword>
<dbReference type="InterPro" id="IPR016939">
    <property type="entry name" value="Ribosomal_mS23_fun"/>
</dbReference>
<keyword evidence="5" id="KW-0687">Ribonucleoprotein</keyword>
<gene>
    <name evidence="8" type="ORF">T551_00177</name>
</gene>
<evidence type="ECO:0000256" key="7">
    <source>
        <dbReference type="ARBA" id="ARBA00035421"/>
    </source>
</evidence>
<keyword evidence="9" id="KW-1185">Reference proteome</keyword>
<dbReference type="AlphaFoldDB" id="A0A0W4ZWE2"/>
<comment type="subcellular location">
    <subcellularLocation>
        <location evidence="1">Mitochondrion</location>
    </subcellularLocation>
</comment>
<accession>A0A0W4ZWE2</accession>
<dbReference type="GeneID" id="28938699"/>
<dbReference type="VEuPathDB" id="FungiDB:T551_00177"/>
<sequence>MPIDLRPLQVHTIVSQLLQVNHIKKEPKWFRPVIETPPNFNLLKRFPPQFIQLTNSLKPKVLLPQNITYPEDRLRKKFFKDHPWELARPRNLIEYDGKDAENYDWSQLNQKTKSLDGESVVQRQLWLMTHSKPKQAEEEAYAKALSEFYYARAQEQISQVVAEDEARMHGAEFYKSYIETNVILEQDILKNWREKSILQSSLQKKK</sequence>
<protein>
    <recommendedName>
        <fullName evidence="6">Small ribosomal subunit protein mS23</fullName>
    </recommendedName>
    <alternativeName>
        <fullName evidence="7">37S ribosomal protein S25, mitochondrial</fullName>
    </alternativeName>
</protein>
<dbReference type="Pfam" id="PF13741">
    <property type="entry name" value="MRP-S25"/>
    <property type="match status" value="2"/>
</dbReference>
<dbReference type="STRING" id="1408657.A0A0W4ZWE2"/>
<dbReference type="RefSeq" id="XP_018231384.1">
    <property type="nucleotide sequence ID" value="XM_018372444.1"/>
</dbReference>
<dbReference type="InterPro" id="IPR059242">
    <property type="entry name" value="mS23_dom"/>
</dbReference>
<dbReference type="PANTHER" id="PTHR37799:SF1">
    <property type="entry name" value="SMALL RIBOSOMAL SUBUNIT PROTEIN MS23"/>
    <property type="match status" value="1"/>
</dbReference>
<dbReference type="Proteomes" id="UP000053447">
    <property type="component" value="Unassembled WGS sequence"/>
</dbReference>
<dbReference type="PANTHER" id="PTHR37799">
    <property type="entry name" value="37S RIBOSOMAL PROTEIN S25, MITOCHONDRIAL"/>
    <property type="match status" value="1"/>
</dbReference>
<evidence type="ECO:0000256" key="2">
    <source>
        <dbReference type="ARBA" id="ARBA00009864"/>
    </source>
</evidence>
<evidence type="ECO:0000313" key="8">
    <source>
        <dbReference type="EMBL" id="KTW32692.1"/>
    </source>
</evidence>
<dbReference type="OrthoDB" id="5542239at2759"/>
<comment type="similarity">
    <text evidence="2">Belongs to the mitochondrion-specific ribosomal protein mS23 family.</text>
</comment>